<accession>A0A2J6XAK9</accession>
<feature type="region of interest" description="Disordered" evidence="1">
    <location>
        <begin position="1"/>
        <end position="23"/>
    </location>
</feature>
<dbReference type="PANTHER" id="PTHR33677:SF5">
    <property type="entry name" value="TRANSCRIPTIONAL REPRESSOR FRMR"/>
    <property type="match status" value="1"/>
</dbReference>
<evidence type="ECO:0000313" key="3">
    <source>
        <dbReference type="Proteomes" id="UP000243376"/>
    </source>
</evidence>
<organism evidence="2 3">
    <name type="scientific">Chloroflexus aggregans</name>
    <dbReference type="NCBI Taxonomy" id="152260"/>
    <lineage>
        <taxon>Bacteria</taxon>
        <taxon>Bacillati</taxon>
        <taxon>Chloroflexota</taxon>
        <taxon>Chloroflexia</taxon>
        <taxon>Chloroflexales</taxon>
        <taxon>Chloroflexineae</taxon>
        <taxon>Chloroflexaceae</taxon>
        <taxon>Chloroflexus</taxon>
    </lineage>
</organism>
<dbReference type="EMBL" id="PNIQ01000222">
    <property type="protein sequence ID" value="PMP84663.1"/>
    <property type="molecule type" value="Genomic_DNA"/>
</dbReference>
<dbReference type="GO" id="GO:0003677">
    <property type="term" value="F:DNA binding"/>
    <property type="evidence" value="ECO:0007669"/>
    <property type="project" value="InterPro"/>
</dbReference>
<reference evidence="2 3" key="1">
    <citation type="submission" date="2018-01" db="EMBL/GenBank/DDBJ databases">
        <title>Metagenomic assembled genomes from two thermal pools in the Uzon Caldera, Kamchatka, Russia.</title>
        <authorList>
            <person name="Wilkins L."/>
            <person name="Ettinger C."/>
        </authorList>
    </citation>
    <scope>NUCLEOTIDE SEQUENCE [LARGE SCALE GENOMIC DNA]</scope>
    <source>
        <strain evidence="2">ZAV-02</strain>
    </source>
</reference>
<name>A0A2J6XAK9_9CHLR</name>
<sequence>MSAQSPEIELRDNSPKNTGIYPLSPERHEEILRRLRRIEGQIRGVQRMVESSRDCRDIVYQIVAIRQALASTGSIVLECYAQQCLSNTDRCRTETIHELIDLFKDVS</sequence>
<dbReference type="Proteomes" id="UP000243376">
    <property type="component" value="Unassembled WGS sequence"/>
</dbReference>
<dbReference type="InterPro" id="IPR038390">
    <property type="entry name" value="Metal_Tscrpt_repr_sf"/>
</dbReference>
<dbReference type="CDD" id="cd10148">
    <property type="entry name" value="CsoR-like_DUF156"/>
    <property type="match status" value="1"/>
</dbReference>
<comment type="caution">
    <text evidence="2">The sequence shown here is derived from an EMBL/GenBank/DDBJ whole genome shotgun (WGS) entry which is preliminary data.</text>
</comment>
<dbReference type="GO" id="GO:0045892">
    <property type="term" value="P:negative regulation of DNA-templated transcription"/>
    <property type="evidence" value="ECO:0007669"/>
    <property type="project" value="UniProtKB-ARBA"/>
</dbReference>
<dbReference type="GO" id="GO:0046872">
    <property type="term" value="F:metal ion binding"/>
    <property type="evidence" value="ECO:0007669"/>
    <property type="project" value="InterPro"/>
</dbReference>
<protein>
    <submittedName>
        <fullName evidence="2">Transcriptional regulator</fullName>
    </submittedName>
</protein>
<dbReference type="Gene3D" id="1.20.58.1000">
    <property type="entry name" value="Metal-sensitive repressor, helix protomer"/>
    <property type="match status" value="1"/>
</dbReference>
<dbReference type="PANTHER" id="PTHR33677">
    <property type="entry name" value="TRANSCRIPTIONAL REPRESSOR FRMR-RELATED"/>
    <property type="match status" value="1"/>
</dbReference>
<proteinExistence type="predicted"/>
<dbReference type="AlphaFoldDB" id="A0A2J6XAK9"/>
<evidence type="ECO:0000313" key="2">
    <source>
        <dbReference type="EMBL" id="PMP84663.1"/>
    </source>
</evidence>
<dbReference type="Pfam" id="PF02583">
    <property type="entry name" value="Trns_repr_metal"/>
    <property type="match status" value="1"/>
</dbReference>
<evidence type="ECO:0000256" key="1">
    <source>
        <dbReference type="SAM" id="MobiDB-lite"/>
    </source>
</evidence>
<dbReference type="InterPro" id="IPR003735">
    <property type="entry name" value="Metal_Tscrpt_repr"/>
</dbReference>
<gene>
    <name evidence="2" type="ORF">C0184_03330</name>
</gene>